<feature type="region of interest" description="Disordered" evidence="1">
    <location>
        <begin position="24"/>
        <end position="48"/>
    </location>
</feature>
<dbReference type="AlphaFoldDB" id="A0A2S2PIK4"/>
<keyword evidence="2" id="KW-0812">Transmembrane</keyword>
<keyword evidence="2" id="KW-0472">Membrane</keyword>
<evidence type="ECO:0000256" key="1">
    <source>
        <dbReference type="SAM" id="MobiDB-lite"/>
    </source>
</evidence>
<organism evidence="3">
    <name type="scientific">Schizaphis graminum</name>
    <name type="common">Green bug aphid</name>
    <dbReference type="NCBI Taxonomy" id="13262"/>
    <lineage>
        <taxon>Eukaryota</taxon>
        <taxon>Metazoa</taxon>
        <taxon>Ecdysozoa</taxon>
        <taxon>Arthropoda</taxon>
        <taxon>Hexapoda</taxon>
        <taxon>Insecta</taxon>
        <taxon>Pterygota</taxon>
        <taxon>Neoptera</taxon>
        <taxon>Paraneoptera</taxon>
        <taxon>Hemiptera</taxon>
        <taxon>Sternorrhyncha</taxon>
        <taxon>Aphidomorpha</taxon>
        <taxon>Aphidoidea</taxon>
        <taxon>Aphididae</taxon>
        <taxon>Aphidini</taxon>
        <taxon>Schizaphis</taxon>
    </lineage>
</organism>
<name>A0A2S2PIK4_SCHGA</name>
<dbReference type="EMBL" id="GGMR01016595">
    <property type="protein sequence ID" value="MBY29214.1"/>
    <property type="molecule type" value="Transcribed_RNA"/>
</dbReference>
<proteinExistence type="predicted"/>
<evidence type="ECO:0000313" key="3">
    <source>
        <dbReference type="EMBL" id="MBY29214.1"/>
    </source>
</evidence>
<feature type="transmembrane region" description="Helical" evidence="2">
    <location>
        <begin position="53"/>
        <end position="73"/>
    </location>
</feature>
<reference evidence="3" key="1">
    <citation type="submission" date="2018-04" db="EMBL/GenBank/DDBJ databases">
        <title>Transcriptome of Schizaphis graminum biotype I.</title>
        <authorList>
            <person name="Scully E.D."/>
            <person name="Geib S.M."/>
            <person name="Palmer N.A."/>
            <person name="Koch K."/>
            <person name="Bradshaw J."/>
            <person name="Heng-Moss T."/>
            <person name="Sarath G."/>
        </authorList>
    </citation>
    <scope>NUCLEOTIDE SEQUENCE</scope>
</reference>
<evidence type="ECO:0000256" key="2">
    <source>
        <dbReference type="SAM" id="Phobius"/>
    </source>
</evidence>
<feature type="compositionally biased region" description="Basic residues" evidence="1">
    <location>
        <begin position="26"/>
        <end position="45"/>
    </location>
</feature>
<protein>
    <submittedName>
        <fullName evidence="3">Uncharacterized protein</fullName>
    </submittedName>
</protein>
<gene>
    <name evidence="3" type="ORF">g.1793</name>
</gene>
<keyword evidence="2" id="KW-1133">Transmembrane helix</keyword>
<accession>A0A2S2PIK4</accession>
<sequence length="346" mass="38989">MSWPRETGFAYSAVVNLTPSCNRTAVNHKSRHGKTLDNHRRRRNPNRPSDTTMRFLCLCVVALNGLLAVQSIFMPRPMKTMVNILRGVLANDREWRVILTQVMKPESLDPGGMILAELGLTPEAGTGITPYQVVKQLVTKKSATGTQLKYGIRVLGLALEIQFAKSLAAHTLLTLKYTNHNDTTSSSVRYCISNIQVSLVVFADKVAFFERPIDFFWELNSLINKFFAEQHIVLDNDDIISSATRGVVQTFLCDVLELTKNQAASVEFDIEMTNKNILDVFSSNGDNVSIETIEAMDSHEKYSIINRIDYYDQVNVTTFGLQFGEKSFKVTRYKEIAGNDEDEEDE</sequence>